<dbReference type="AlphaFoldDB" id="A0A2D2LTP4"/>
<sequence>MKKCTKKAQKMRNVPIRRVMINHWAIMINHWAIEEKKLATYVIKHPLTFNNRSPLTIIC</sequence>
<name>A0A2D2LTP4_FAUOS</name>
<organism evidence="1 2">
    <name type="scientific">Faucicola osloensis</name>
    <name type="common">Moraxella osloensis</name>
    <dbReference type="NCBI Taxonomy" id="34062"/>
    <lineage>
        <taxon>Bacteria</taxon>
        <taxon>Pseudomonadati</taxon>
        <taxon>Pseudomonadota</taxon>
        <taxon>Gammaproteobacteria</taxon>
        <taxon>Moraxellales</taxon>
        <taxon>Moraxellaceae</taxon>
        <taxon>Faucicola</taxon>
    </lineage>
</organism>
<evidence type="ECO:0000313" key="2">
    <source>
        <dbReference type="Proteomes" id="UP000229340"/>
    </source>
</evidence>
<accession>A0A2D2LTP4</accession>
<dbReference type="Proteomes" id="UP000229340">
    <property type="component" value="Chromosome"/>
</dbReference>
<gene>
    <name evidence="1" type="ORF">NP7_03405</name>
</gene>
<proteinExistence type="predicted"/>
<dbReference type="EMBL" id="CP024443">
    <property type="protein sequence ID" value="ATR78391.1"/>
    <property type="molecule type" value="Genomic_DNA"/>
</dbReference>
<protein>
    <submittedName>
        <fullName evidence="1">Uncharacterized protein</fullName>
    </submittedName>
</protein>
<evidence type="ECO:0000313" key="1">
    <source>
        <dbReference type="EMBL" id="ATR78391.1"/>
    </source>
</evidence>
<reference evidence="2" key="1">
    <citation type="submission" date="2017-11" db="EMBL/GenBank/DDBJ databases">
        <title>Complete genome sequence of Moraxella osloensis NP7 isolated from human skin.</title>
        <authorList>
            <person name="Lee K."/>
            <person name="Lim J.Y."/>
            <person name="Hwang I."/>
        </authorList>
    </citation>
    <scope>NUCLEOTIDE SEQUENCE [LARGE SCALE GENOMIC DNA]</scope>
    <source>
        <strain evidence="2">NP7</strain>
    </source>
</reference>